<comment type="caution">
    <text evidence="1">The sequence shown here is derived from an EMBL/GenBank/DDBJ whole genome shotgun (WGS) entry which is preliminary data.</text>
</comment>
<gene>
    <name evidence="1" type="ORF">ACFSSA_09390</name>
</gene>
<accession>A0ABW5DAF2</accession>
<reference evidence="2" key="1">
    <citation type="journal article" date="2019" name="Int. J. Syst. Evol. Microbiol.">
        <title>The Global Catalogue of Microorganisms (GCM) 10K type strain sequencing project: providing services to taxonomists for standard genome sequencing and annotation.</title>
        <authorList>
            <consortium name="The Broad Institute Genomics Platform"/>
            <consortium name="The Broad Institute Genome Sequencing Center for Infectious Disease"/>
            <person name="Wu L."/>
            <person name="Ma J."/>
        </authorList>
    </citation>
    <scope>NUCLEOTIDE SEQUENCE [LARGE SCALE GENOMIC DNA]</scope>
    <source>
        <strain evidence="2">CGMCC 4.7106</strain>
    </source>
</reference>
<sequence>MKHDAIIRVRFLTTSEGGRNTGIVATRYGCPLFIDDDTKQGFDCRFVVDSDVRFELGATHDIKIKFMNPSLALPKLNEGKNIYLWEGRTIAKGHIVSLNGT</sequence>
<dbReference type="Proteomes" id="UP001597375">
    <property type="component" value="Unassembled WGS sequence"/>
</dbReference>
<proteinExistence type="predicted"/>
<protein>
    <recommendedName>
        <fullName evidence="3">PilZ domain-containing protein</fullName>
    </recommendedName>
</protein>
<dbReference type="Gene3D" id="2.40.30.10">
    <property type="entry name" value="Translation factors"/>
    <property type="match status" value="1"/>
</dbReference>
<name>A0ABW5DAF2_9BACT</name>
<organism evidence="1 2">
    <name type="scientific">Luteolibacter algae</name>
    <dbReference type="NCBI Taxonomy" id="454151"/>
    <lineage>
        <taxon>Bacteria</taxon>
        <taxon>Pseudomonadati</taxon>
        <taxon>Verrucomicrobiota</taxon>
        <taxon>Verrucomicrobiia</taxon>
        <taxon>Verrucomicrobiales</taxon>
        <taxon>Verrucomicrobiaceae</taxon>
        <taxon>Luteolibacter</taxon>
    </lineage>
</organism>
<keyword evidence="2" id="KW-1185">Reference proteome</keyword>
<dbReference type="EMBL" id="JBHUIT010000017">
    <property type="protein sequence ID" value="MFD2256889.1"/>
    <property type="molecule type" value="Genomic_DNA"/>
</dbReference>
<evidence type="ECO:0008006" key="3">
    <source>
        <dbReference type="Google" id="ProtNLM"/>
    </source>
</evidence>
<evidence type="ECO:0000313" key="2">
    <source>
        <dbReference type="Proteomes" id="UP001597375"/>
    </source>
</evidence>
<evidence type="ECO:0000313" key="1">
    <source>
        <dbReference type="EMBL" id="MFD2256889.1"/>
    </source>
</evidence>
<dbReference type="RefSeq" id="WP_386820177.1">
    <property type="nucleotide sequence ID" value="NZ_JBHUIT010000017.1"/>
</dbReference>